<dbReference type="EMBL" id="JXUW01000001">
    <property type="protein sequence ID" value="KJE78156.1"/>
    <property type="molecule type" value="Genomic_DNA"/>
</dbReference>
<dbReference type="STRING" id="1121877.FEAC_01480"/>
<keyword evidence="3" id="KW-0645">Protease</keyword>
<evidence type="ECO:0000259" key="2">
    <source>
        <dbReference type="Pfam" id="PF02517"/>
    </source>
</evidence>
<dbReference type="InterPro" id="IPR052710">
    <property type="entry name" value="CAAX_protease"/>
</dbReference>
<dbReference type="OrthoDB" id="254800at2"/>
<evidence type="ECO:0000313" key="4">
    <source>
        <dbReference type="Proteomes" id="UP000032336"/>
    </source>
</evidence>
<protein>
    <submittedName>
        <fullName evidence="3">CAAX amino terminal protease self-immunity</fullName>
    </submittedName>
</protein>
<feature type="transmembrane region" description="Helical" evidence="1">
    <location>
        <begin position="180"/>
        <end position="199"/>
    </location>
</feature>
<dbReference type="GO" id="GO:0006508">
    <property type="term" value="P:proteolysis"/>
    <property type="evidence" value="ECO:0007669"/>
    <property type="project" value="UniProtKB-KW"/>
</dbReference>
<feature type="transmembrane region" description="Helical" evidence="1">
    <location>
        <begin position="20"/>
        <end position="41"/>
    </location>
</feature>
<dbReference type="AlphaFoldDB" id="A0A0D8FYB2"/>
<gene>
    <name evidence="3" type="ORF">FEAC_01480</name>
</gene>
<dbReference type="Pfam" id="PF02517">
    <property type="entry name" value="Rce1-like"/>
    <property type="match status" value="1"/>
</dbReference>
<organism evidence="3 4">
    <name type="scientific">Ferrimicrobium acidiphilum DSM 19497</name>
    <dbReference type="NCBI Taxonomy" id="1121877"/>
    <lineage>
        <taxon>Bacteria</taxon>
        <taxon>Bacillati</taxon>
        <taxon>Actinomycetota</taxon>
        <taxon>Acidimicrobiia</taxon>
        <taxon>Acidimicrobiales</taxon>
        <taxon>Acidimicrobiaceae</taxon>
        <taxon>Ferrimicrobium</taxon>
    </lineage>
</organism>
<sequence length="249" mass="26918">MERRLKPADGRPAPLWFPPVVLGVALVSSTIFLSIGISVSHFSGPTTLSRLTPFLLVMDEIGLWIFFVGGAFFAARSYWHRSFFELIGWHFRPLIDVPVGIVAGVVSQLVIVPVLYLPFEAINPSLSKSLSKPAQSFVGIGHGGGLAVVAFVLVIGAPVCEEIFFRGLTLSVLRDRLGNVTPVVRVALSILGSALLFALAHFEPLQFLGLLAVGCVLAGLMWWTRRLGTTIVAHATFNLVALVALVRIH</sequence>
<name>A0A0D8FYB2_9ACTN</name>
<feature type="transmembrane region" description="Helical" evidence="1">
    <location>
        <begin position="139"/>
        <end position="159"/>
    </location>
</feature>
<dbReference type="Proteomes" id="UP000032336">
    <property type="component" value="Unassembled WGS sequence"/>
</dbReference>
<dbReference type="RefSeq" id="WP_052565052.1">
    <property type="nucleotide sequence ID" value="NZ_JQKF01000001.1"/>
</dbReference>
<dbReference type="PANTHER" id="PTHR36435">
    <property type="entry name" value="SLR1288 PROTEIN"/>
    <property type="match status" value="1"/>
</dbReference>
<evidence type="ECO:0000313" key="3">
    <source>
        <dbReference type="EMBL" id="KJE78156.1"/>
    </source>
</evidence>
<feature type="transmembrane region" description="Helical" evidence="1">
    <location>
        <begin position="61"/>
        <end position="79"/>
    </location>
</feature>
<proteinExistence type="predicted"/>
<dbReference type="GO" id="GO:0080120">
    <property type="term" value="P:CAAX-box protein maturation"/>
    <property type="evidence" value="ECO:0007669"/>
    <property type="project" value="UniProtKB-ARBA"/>
</dbReference>
<keyword evidence="3" id="KW-0378">Hydrolase</keyword>
<feature type="transmembrane region" description="Helical" evidence="1">
    <location>
        <begin position="99"/>
        <end position="119"/>
    </location>
</feature>
<reference evidence="3 4" key="1">
    <citation type="submission" date="2015-01" db="EMBL/GenBank/DDBJ databases">
        <title>Draft genome of the acidophilic iron oxidizer Ferrimicrobium acidiphilum strain T23.</title>
        <authorList>
            <person name="Poehlein A."/>
            <person name="Eisen S."/>
            <person name="Schloemann M."/>
            <person name="Johnson B.D."/>
            <person name="Daniel R."/>
            <person name="Muehling M."/>
        </authorList>
    </citation>
    <scope>NUCLEOTIDE SEQUENCE [LARGE SCALE GENOMIC DNA]</scope>
    <source>
        <strain evidence="3 4">T23</strain>
    </source>
</reference>
<feature type="transmembrane region" description="Helical" evidence="1">
    <location>
        <begin position="231"/>
        <end position="248"/>
    </location>
</feature>
<feature type="domain" description="CAAX prenyl protease 2/Lysostaphin resistance protein A-like" evidence="2">
    <location>
        <begin position="146"/>
        <end position="240"/>
    </location>
</feature>
<comment type="caution">
    <text evidence="3">The sequence shown here is derived from an EMBL/GenBank/DDBJ whole genome shotgun (WGS) entry which is preliminary data.</text>
</comment>
<keyword evidence="1" id="KW-0472">Membrane</keyword>
<feature type="transmembrane region" description="Helical" evidence="1">
    <location>
        <begin position="205"/>
        <end position="224"/>
    </location>
</feature>
<keyword evidence="1" id="KW-1133">Transmembrane helix</keyword>
<dbReference type="GO" id="GO:0004175">
    <property type="term" value="F:endopeptidase activity"/>
    <property type="evidence" value="ECO:0007669"/>
    <property type="project" value="UniProtKB-ARBA"/>
</dbReference>
<dbReference type="PANTHER" id="PTHR36435:SF1">
    <property type="entry name" value="CAAX AMINO TERMINAL PROTEASE FAMILY PROTEIN"/>
    <property type="match status" value="1"/>
</dbReference>
<dbReference type="eggNOG" id="COG1266">
    <property type="taxonomic scope" value="Bacteria"/>
</dbReference>
<dbReference type="InterPro" id="IPR003675">
    <property type="entry name" value="Rce1/LyrA-like_dom"/>
</dbReference>
<dbReference type="GeneID" id="78371503"/>
<keyword evidence="4" id="KW-1185">Reference proteome</keyword>
<keyword evidence="1" id="KW-0812">Transmembrane</keyword>
<evidence type="ECO:0000256" key="1">
    <source>
        <dbReference type="SAM" id="Phobius"/>
    </source>
</evidence>
<accession>A0A0D8FYB2</accession>